<gene>
    <name evidence="1" type="ORF">PLOB_00020205</name>
</gene>
<keyword evidence="2" id="KW-1185">Reference proteome</keyword>
<proteinExistence type="predicted"/>
<evidence type="ECO:0000313" key="2">
    <source>
        <dbReference type="Proteomes" id="UP001159405"/>
    </source>
</evidence>
<name>A0ABN8RFK0_9CNID</name>
<protein>
    <submittedName>
        <fullName evidence="1">Uncharacterized protein</fullName>
    </submittedName>
</protein>
<reference evidence="1 2" key="1">
    <citation type="submission" date="2022-05" db="EMBL/GenBank/DDBJ databases">
        <authorList>
            <consortium name="Genoscope - CEA"/>
            <person name="William W."/>
        </authorList>
    </citation>
    <scope>NUCLEOTIDE SEQUENCE [LARGE SCALE GENOMIC DNA]</scope>
</reference>
<accession>A0ABN8RFK0</accession>
<dbReference type="Proteomes" id="UP001159405">
    <property type="component" value="Unassembled WGS sequence"/>
</dbReference>
<sequence length="214" mass="23921">MTIYGVAKVNNLTQIQRIFLTFTQVEGLFVVWEEMEILNIIIAAITAATFNSVAHSAPVHNTPSTLELLVTAVIPSRVTNATLEAWNDKLPIAYKKLTVFRSPLYLAVSYEENQRPLHSILADALWDTSVFVNATTAMLIREMRERAISVPPVTSEISESNLNRYVRDFLQGLVDNSIVNLSINDNVVKIYRNYVILYSLSSVIEEASICVSGI</sequence>
<dbReference type="EMBL" id="CALNXK010000236">
    <property type="protein sequence ID" value="CAH3178180.1"/>
    <property type="molecule type" value="Genomic_DNA"/>
</dbReference>
<comment type="caution">
    <text evidence="1">The sequence shown here is derived from an EMBL/GenBank/DDBJ whole genome shotgun (WGS) entry which is preliminary data.</text>
</comment>
<organism evidence="1 2">
    <name type="scientific">Porites lobata</name>
    <dbReference type="NCBI Taxonomy" id="104759"/>
    <lineage>
        <taxon>Eukaryota</taxon>
        <taxon>Metazoa</taxon>
        <taxon>Cnidaria</taxon>
        <taxon>Anthozoa</taxon>
        <taxon>Hexacorallia</taxon>
        <taxon>Scleractinia</taxon>
        <taxon>Fungiina</taxon>
        <taxon>Poritidae</taxon>
        <taxon>Porites</taxon>
    </lineage>
</organism>
<evidence type="ECO:0000313" key="1">
    <source>
        <dbReference type="EMBL" id="CAH3178180.1"/>
    </source>
</evidence>